<evidence type="ECO:0000313" key="7">
    <source>
        <dbReference type="EMBL" id="MDW0110072.1"/>
    </source>
</evidence>
<proteinExistence type="inferred from homology"/>
<keyword evidence="3" id="KW-0186">Copper</keyword>
<dbReference type="PROSITE" id="PS00332">
    <property type="entry name" value="SOD_CU_ZN_2"/>
    <property type="match status" value="1"/>
</dbReference>
<dbReference type="Gene3D" id="2.60.40.200">
    <property type="entry name" value="Superoxide dismutase, copper/zinc binding domain"/>
    <property type="match status" value="1"/>
</dbReference>
<dbReference type="PROSITE" id="PS51257">
    <property type="entry name" value="PROKAR_LIPOPROTEIN"/>
    <property type="match status" value="1"/>
</dbReference>
<evidence type="ECO:0000256" key="4">
    <source>
        <dbReference type="SAM" id="MobiDB-lite"/>
    </source>
</evidence>
<evidence type="ECO:0000313" key="8">
    <source>
        <dbReference type="Proteomes" id="UP001280629"/>
    </source>
</evidence>
<keyword evidence="3" id="KW-0479">Metal-binding</keyword>
<dbReference type="InterPro" id="IPR036423">
    <property type="entry name" value="SOD-like_Cu/Zn_dom_sf"/>
</dbReference>
<evidence type="ECO:0000256" key="5">
    <source>
        <dbReference type="SAM" id="SignalP"/>
    </source>
</evidence>
<comment type="similarity">
    <text evidence="1 3">Belongs to the Cu-Zn superoxide dismutase family.</text>
</comment>
<evidence type="ECO:0000256" key="2">
    <source>
        <dbReference type="ARBA" id="ARBA00024900"/>
    </source>
</evidence>
<organism evidence="7 8">
    <name type="scientific">Sporosarcina aquimarina</name>
    <dbReference type="NCBI Taxonomy" id="114975"/>
    <lineage>
        <taxon>Bacteria</taxon>
        <taxon>Bacillati</taxon>
        <taxon>Bacillota</taxon>
        <taxon>Bacilli</taxon>
        <taxon>Bacillales</taxon>
        <taxon>Caryophanaceae</taxon>
        <taxon>Sporosarcina</taxon>
    </lineage>
</organism>
<gene>
    <name evidence="7" type="ORF">QT716_08380</name>
</gene>
<evidence type="ECO:0000256" key="1">
    <source>
        <dbReference type="ARBA" id="ARBA00010457"/>
    </source>
</evidence>
<evidence type="ECO:0000256" key="3">
    <source>
        <dbReference type="RuleBase" id="RU000393"/>
    </source>
</evidence>
<accession>A0ABU4G0Z7</accession>
<comment type="cofactor">
    <cofactor evidence="3">
        <name>Zn(2+)</name>
        <dbReference type="ChEBI" id="CHEBI:29105"/>
    </cofactor>
    <text evidence="3">Binds 1 zinc ion per subunit.</text>
</comment>
<comment type="caution">
    <text evidence="7">The sequence shown here is derived from an EMBL/GenBank/DDBJ whole genome shotgun (WGS) entry which is preliminary data.</text>
</comment>
<dbReference type="Proteomes" id="UP001280629">
    <property type="component" value="Unassembled WGS sequence"/>
</dbReference>
<feature type="domain" description="Superoxide dismutase copper/zinc binding" evidence="6">
    <location>
        <begin position="50"/>
        <end position="181"/>
    </location>
</feature>
<dbReference type="EC" id="1.15.1.1" evidence="3"/>
<dbReference type="RefSeq" id="WP_317935611.1">
    <property type="nucleotide sequence ID" value="NZ_JAUBDH010000004.1"/>
</dbReference>
<keyword evidence="3" id="KW-0862">Zinc</keyword>
<comment type="cofactor">
    <cofactor evidence="3">
        <name>Cu cation</name>
        <dbReference type="ChEBI" id="CHEBI:23378"/>
    </cofactor>
    <text evidence="3">Binds 1 copper ion per subunit.</text>
</comment>
<feature type="chain" id="PRO_5046825986" description="Superoxide dismutase [Cu-Zn]" evidence="5">
    <location>
        <begin position="28"/>
        <end position="186"/>
    </location>
</feature>
<dbReference type="InterPro" id="IPR018152">
    <property type="entry name" value="SOD_Cu/Zn_BS"/>
</dbReference>
<dbReference type="InterPro" id="IPR001424">
    <property type="entry name" value="SOD_Cu_Zn_dom"/>
</dbReference>
<dbReference type="EMBL" id="JAUBDH010000004">
    <property type="protein sequence ID" value="MDW0110072.1"/>
    <property type="molecule type" value="Genomic_DNA"/>
</dbReference>
<keyword evidence="3" id="KW-0560">Oxidoreductase</keyword>
<comment type="catalytic activity">
    <reaction evidence="3">
        <text>2 superoxide + 2 H(+) = H2O2 + O2</text>
        <dbReference type="Rhea" id="RHEA:20696"/>
        <dbReference type="ChEBI" id="CHEBI:15378"/>
        <dbReference type="ChEBI" id="CHEBI:15379"/>
        <dbReference type="ChEBI" id="CHEBI:16240"/>
        <dbReference type="ChEBI" id="CHEBI:18421"/>
        <dbReference type="EC" id="1.15.1.1"/>
    </reaction>
</comment>
<feature type="signal peptide" evidence="5">
    <location>
        <begin position="1"/>
        <end position="27"/>
    </location>
</feature>
<dbReference type="Pfam" id="PF00080">
    <property type="entry name" value="Sod_Cu"/>
    <property type="match status" value="1"/>
</dbReference>
<dbReference type="InterPro" id="IPR024134">
    <property type="entry name" value="SOD_Cu/Zn_/chaperone"/>
</dbReference>
<protein>
    <recommendedName>
        <fullName evidence="3">Superoxide dismutase [Cu-Zn]</fullName>
        <ecNumber evidence="3">1.15.1.1</ecNumber>
    </recommendedName>
</protein>
<dbReference type="CDD" id="cd00305">
    <property type="entry name" value="Cu-Zn_Superoxide_Dismutase"/>
    <property type="match status" value="1"/>
</dbReference>
<name>A0ABU4G0Z7_9BACL</name>
<evidence type="ECO:0000259" key="6">
    <source>
        <dbReference type="Pfam" id="PF00080"/>
    </source>
</evidence>
<reference evidence="7 8" key="1">
    <citation type="submission" date="2023-06" db="EMBL/GenBank/DDBJ databases">
        <title>Sporosarcina sp. nov., isolated from Korean traditional fermented seafood 'Jeotgal'.</title>
        <authorList>
            <person name="Yang A.-I."/>
            <person name="Shin N.-R."/>
        </authorList>
    </citation>
    <scope>NUCLEOTIDE SEQUENCE [LARGE SCALE GENOMIC DNA]</scope>
    <source>
        <strain evidence="7 8">KCTC3840</strain>
    </source>
</reference>
<keyword evidence="5" id="KW-0732">Signal</keyword>
<keyword evidence="8" id="KW-1185">Reference proteome</keyword>
<sequence>MKQLYKGIFTVALIAVMSGCGSMNSTAPVNSGVTKSIETTLIDTAGEQIGEAHLTENDGVLTISLKAEGLEPGTHGIHLHEKGVCTPPDFKSAGGHFNPTDKEHGFDNPKGYHLGDLPNLEVGKNGKVAVQLSMHNVVLQPGKPNSLLDEDGSALVIHAGPDDYKTDPAGNSGDRIACGEIKERSK</sequence>
<dbReference type="PANTHER" id="PTHR10003">
    <property type="entry name" value="SUPEROXIDE DISMUTASE CU-ZN -RELATED"/>
    <property type="match status" value="1"/>
</dbReference>
<feature type="region of interest" description="Disordered" evidence="4">
    <location>
        <begin position="159"/>
        <end position="186"/>
    </location>
</feature>
<dbReference type="SUPFAM" id="SSF49329">
    <property type="entry name" value="Cu,Zn superoxide dismutase-like"/>
    <property type="match status" value="1"/>
</dbReference>
<comment type="function">
    <text evidence="2">Destroys radicals which are normally produced within the cells and which are toxic to biological systems. May play a role in favoring mycobacterial survival in phagocytes.</text>
</comment>